<dbReference type="CDD" id="cd00293">
    <property type="entry name" value="USP-like"/>
    <property type="match status" value="1"/>
</dbReference>
<feature type="domain" description="UspA" evidence="1">
    <location>
        <begin position="178"/>
        <end position="273"/>
    </location>
</feature>
<protein>
    <submittedName>
        <fullName evidence="2">Universal stress protein</fullName>
    </submittedName>
</protein>
<dbReference type="Pfam" id="PF00582">
    <property type="entry name" value="Usp"/>
    <property type="match status" value="1"/>
</dbReference>
<dbReference type="InterPro" id="IPR006016">
    <property type="entry name" value="UspA"/>
</dbReference>
<gene>
    <name evidence="2" type="ORF">ACFO3Q_08870</name>
</gene>
<proteinExistence type="predicted"/>
<dbReference type="RefSeq" id="WP_377004309.1">
    <property type="nucleotide sequence ID" value="NZ_JBHSGG010000024.1"/>
</dbReference>
<sequence length="276" mass="29100">MRTVLVPLMQGRVLTCALDAACALAALHDGEVRVLVGRSTTGPLTLAAGHLDAVSRLGLERAVDAAAEDLAARARALLRPAEVRWRVDVAGTPWLEPGRQALLHARVADAVVLGRTEAPTEGERRLFGTLLLGAGRPVLLVPPATPSPVRLGRVAVAWKPVREAVRAVHDALPVLVRADEVEVLTVGAPDDEEARAEAASADILDLLRAHGVRPRAVALPQTGHGTGEAILAHAREAGSDLLVAGGYGRARVVEQVFGGVTRTLSERAHLPVWFSH</sequence>
<dbReference type="Proteomes" id="UP001595892">
    <property type="component" value="Unassembled WGS sequence"/>
</dbReference>
<organism evidence="2 3">
    <name type="scientific">Coralloluteibacterium thermophilum</name>
    <dbReference type="NCBI Taxonomy" id="2707049"/>
    <lineage>
        <taxon>Bacteria</taxon>
        <taxon>Pseudomonadati</taxon>
        <taxon>Pseudomonadota</taxon>
        <taxon>Gammaproteobacteria</taxon>
        <taxon>Lysobacterales</taxon>
        <taxon>Lysobacteraceae</taxon>
        <taxon>Coralloluteibacterium</taxon>
    </lineage>
</organism>
<dbReference type="Gene3D" id="3.40.50.12370">
    <property type="match status" value="1"/>
</dbReference>
<name>A0ABV9NLC8_9GAMM</name>
<evidence type="ECO:0000259" key="1">
    <source>
        <dbReference type="Pfam" id="PF00582"/>
    </source>
</evidence>
<keyword evidence="3" id="KW-1185">Reference proteome</keyword>
<accession>A0ABV9NLC8</accession>
<dbReference type="SUPFAM" id="SSF52402">
    <property type="entry name" value="Adenine nucleotide alpha hydrolases-like"/>
    <property type="match status" value="2"/>
</dbReference>
<dbReference type="EMBL" id="JBHSGG010000024">
    <property type="protein sequence ID" value="MFC4728280.1"/>
    <property type="molecule type" value="Genomic_DNA"/>
</dbReference>
<comment type="caution">
    <text evidence="2">The sequence shown here is derived from an EMBL/GenBank/DDBJ whole genome shotgun (WGS) entry which is preliminary data.</text>
</comment>
<evidence type="ECO:0000313" key="3">
    <source>
        <dbReference type="Proteomes" id="UP001595892"/>
    </source>
</evidence>
<evidence type="ECO:0000313" key="2">
    <source>
        <dbReference type="EMBL" id="MFC4728280.1"/>
    </source>
</evidence>
<reference evidence="3" key="1">
    <citation type="journal article" date="2019" name="Int. J. Syst. Evol. Microbiol.">
        <title>The Global Catalogue of Microorganisms (GCM) 10K type strain sequencing project: providing services to taxonomists for standard genome sequencing and annotation.</title>
        <authorList>
            <consortium name="The Broad Institute Genomics Platform"/>
            <consortium name="The Broad Institute Genome Sequencing Center for Infectious Disease"/>
            <person name="Wu L."/>
            <person name="Ma J."/>
        </authorList>
    </citation>
    <scope>NUCLEOTIDE SEQUENCE [LARGE SCALE GENOMIC DNA]</scope>
    <source>
        <strain evidence="3">CGMCC 1.13574</strain>
    </source>
</reference>